<feature type="chain" id="PRO_5046015380" evidence="1">
    <location>
        <begin position="19"/>
        <end position="96"/>
    </location>
</feature>
<evidence type="ECO:0000313" key="3">
    <source>
        <dbReference type="Proteomes" id="UP000766486"/>
    </source>
</evidence>
<keyword evidence="3" id="KW-1185">Reference proteome</keyword>
<evidence type="ECO:0000313" key="2">
    <source>
        <dbReference type="EMBL" id="VUC25715.1"/>
    </source>
</evidence>
<dbReference type="Proteomes" id="UP000766486">
    <property type="component" value="Unassembled WGS sequence"/>
</dbReference>
<proteinExistence type="predicted"/>
<evidence type="ECO:0000256" key="1">
    <source>
        <dbReference type="SAM" id="SignalP"/>
    </source>
</evidence>
<feature type="signal peptide" evidence="1">
    <location>
        <begin position="1"/>
        <end position="18"/>
    </location>
</feature>
<sequence>MIFNKSAILLALVTAALGAPSMIAIEVPEQDPAPANDGRIVINVFGGGENDTPAWPTCRPDGTKCKFNSSCCSGYCSWHQGYKCAQKKSKAEDDEM</sequence>
<protein>
    <submittedName>
        <fullName evidence="2">Uncharacterized protein</fullName>
    </submittedName>
</protein>
<dbReference type="EMBL" id="CABFNS010000739">
    <property type="protein sequence ID" value="VUC25715.1"/>
    <property type="molecule type" value="Genomic_DNA"/>
</dbReference>
<gene>
    <name evidence="2" type="ORF">CLO192961_LOCUS174704</name>
</gene>
<organism evidence="2 3">
    <name type="scientific">Bionectria ochroleuca</name>
    <name type="common">Gliocladium roseum</name>
    <dbReference type="NCBI Taxonomy" id="29856"/>
    <lineage>
        <taxon>Eukaryota</taxon>
        <taxon>Fungi</taxon>
        <taxon>Dikarya</taxon>
        <taxon>Ascomycota</taxon>
        <taxon>Pezizomycotina</taxon>
        <taxon>Sordariomycetes</taxon>
        <taxon>Hypocreomycetidae</taxon>
        <taxon>Hypocreales</taxon>
        <taxon>Bionectriaceae</taxon>
        <taxon>Clonostachys</taxon>
    </lineage>
</organism>
<keyword evidence="1" id="KW-0732">Signal</keyword>
<comment type="caution">
    <text evidence="2">The sequence shown here is derived from an EMBL/GenBank/DDBJ whole genome shotgun (WGS) entry which is preliminary data.</text>
</comment>
<reference evidence="2 3" key="1">
    <citation type="submission" date="2019-06" db="EMBL/GenBank/DDBJ databases">
        <authorList>
            <person name="Broberg M."/>
        </authorList>
    </citation>
    <scope>NUCLEOTIDE SEQUENCE [LARGE SCALE GENOMIC DNA]</scope>
</reference>
<name>A0ABY6U3Y0_BIOOC</name>
<accession>A0ABY6U3Y0</accession>